<dbReference type="SUPFAM" id="SSF52540">
    <property type="entry name" value="P-loop containing nucleoside triphosphate hydrolases"/>
    <property type="match status" value="1"/>
</dbReference>
<feature type="compositionally biased region" description="Basic and acidic residues" evidence="5">
    <location>
        <begin position="224"/>
        <end position="242"/>
    </location>
</feature>
<keyword evidence="2" id="KW-0378">Hydrolase</keyword>
<dbReference type="SMART" id="SM00490">
    <property type="entry name" value="HELICc"/>
    <property type="match status" value="1"/>
</dbReference>
<reference evidence="7 8" key="1">
    <citation type="submission" date="2020-10" db="EMBL/GenBank/DDBJ databases">
        <authorList>
            <person name="Castelo-Branco R."/>
            <person name="Eusebio N."/>
            <person name="Adriana R."/>
            <person name="Vieira A."/>
            <person name="Brugerolle De Fraissinette N."/>
            <person name="Rezende De Castro R."/>
            <person name="Schneider M.P."/>
            <person name="Vasconcelos V."/>
            <person name="Leao P.N."/>
        </authorList>
    </citation>
    <scope>NUCLEOTIDE SEQUENCE [LARGE SCALE GENOMIC DNA]</scope>
    <source>
        <strain evidence="7 8">LEGE 07299</strain>
    </source>
</reference>
<sequence length="302" mass="34031">PVYRKRAEDLAGKALAEHEIVQIKVKLSQLERERYNQLIQTRNDFLKQSKISLGSLQGWQMFVQMSARSQSGRRAMLAHREAKDIALGTDGKLRILIDLLAEHYPARILIFTADNATVYRISQELLIPAITHQTPVKERHEILTKFREGKYNTLVASHVLNEGVDVPAATVAIILSGTGSAREYTQRLGRVLRKGNIENKQAILYEVVAEDTSEEGTSARRRGERNNEPQRRGGRREEEERKGKLKVVYGSGKERSLKAAEQLEINYSTGSSKSKIQNSDVTDRFTDAPPKRGGDHSEEAED</sequence>
<dbReference type="EMBL" id="JADEXF010000745">
    <property type="protein sequence ID" value="MBE9107126.1"/>
    <property type="molecule type" value="Genomic_DNA"/>
</dbReference>
<proteinExistence type="predicted"/>
<evidence type="ECO:0000259" key="6">
    <source>
        <dbReference type="PROSITE" id="PS51194"/>
    </source>
</evidence>
<feature type="compositionally biased region" description="Basic and acidic residues" evidence="5">
    <location>
        <begin position="281"/>
        <end position="302"/>
    </location>
</feature>
<dbReference type="CDD" id="cd18789">
    <property type="entry name" value="SF2_C_XPB"/>
    <property type="match status" value="1"/>
</dbReference>
<keyword evidence="8" id="KW-1185">Reference proteome</keyword>
<dbReference type="PANTHER" id="PTHR11274:SF0">
    <property type="entry name" value="GENERAL TRANSCRIPTION AND DNA REPAIR FACTOR IIH HELICASE SUBUNIT XPB"/>
    <property type="match status" value="1"/>
</dbReference>
<dbReference type="InterPro" id="IPR001650">
    <property type="entry name" value="Helicase_C-like"/>
</dbReference>
<dbReference type="RefSeq" id="WP_265583000.1">
    <property type="nucleotide sequence ID" value="NZ_JADEXF010000745.1"/>
</dbReference>
<dbReference type="InterPro" id="IPR050615">
    <property type="entry name" value="ATP-dep_DNA_Helicase"/>
</dbReference>
<evidence type="ECO:0000313" key="8">
    <source>
        <dbReference type="Proteomes" id="UP000647836"/>
    </source>
</evidence>
<feature type="region of interest" description="Disordered" evidence="5">
    <location>
        <begin position="211"/>
        <end position="302"/>
    </location>
</feature>
<gene>
    <name evidence="7" type="ORF">IQ229_20020</name>
</gene>
<dbReference type="InterPro" id="IPR027417">
    <property type="entry name" value="P-loop_NTPase"/>
</dbReference>
<evidence type="ECO:0000313" key="7">
    <source>
        <dbReference type="EMBL" id="MBE9107126.1"/>
    </source>
</evidence>
<dbReference type="Proteomes" id="UP000647836">
    <property type="component" value="Unassembled WGS sequence"/>
</dbReference>
<keyword evidence="1" id="KW-0547">Nucleotide-binding</keyword>
<feature type="domain" description="Helicase C-terminal" evidence="6">
    <location>
        <begin position="92"/>
        <end position="249"/>
    </location>
</feature>
<dbReference type="PROSITE" id="PS51194">
    <property type="entry name" value="HELICASE_CTER"/>
    <property type="match status" value="1"/>
</dbReference>
<dbReference type="GO" id="GO:0004386">
    <property type="term" value="F:helicase activity"/>
    <property type="evidence" value="ECO:0007669"/>
    <property type="project" value="UniProtKB-KW"/>
</dbReference>
<evidence type="ECO:0000256" key="1">
    <source>
        <dbReference type="ARBA" id="ARBA00022741"/>
    </source>
</evidence>
<protein>
    <submittedName>
        <fullName evidence="7">ATP-dependent helicase</fullName>
    </submittedName>
</protein>
<dbReference type="InterPro" id="IPR032438">
    <property type="entry name" value="ERCC3_RAD25_C"/>
</dbReference>
<keyword evidence="3 7" id="KW-0347">Helicase</keyword>
<accession>A0ABR9U385</accession>
<evidence type="ECO:0000256" key="2">
    <source>
        <dbReference type="ARBA" id="ARBA00022801"/>
    </source>
</evidence>
<dbReference type="PANTHER" id="PTHR11274">
    <property type="entry name" value="RAD25/XP-B DNA REPAIR HELICASE"/>
    <property type="match status" value="1"/>
</dbReference>
<keyword evidence="4" id="KW-0067">ATP-binding</keyword>
<comment type="caution">
    <text evidence="7">The sequence shown here is derived from an EMBL/GenBank/DDBJ whole genome shotgun (WGS) entry which is preliminary data.</text>
</comment>
<evidence type="ECO:0000256" key="3">
    <source>
        <dbReference type="ARBA" id="ARBA00022806"/>
    </source>
</evidence>
<evidence type="ECO:0000256" key="4">
    <source>
        <dbReference type="ARBA" id="ARBA00022840"/>
    </source>
</evidence>
<dbReference type="Gene3D" id="3.40.50.300">
    <property type="entry name" value="P-loop containing nucleotide triphosphate hydrolases"/>
    <property type="match status" value="1"/>
</dbReference>
<feature type="compositionally biased region" description="Polar residues" evidence="5">
    <location>
        <begin position="265"/>
        <end position="280"/>
    </location>
</feature>
<feature type="non-terminal residue" evidence="7">
    <location>
        <position position="1"/>
    </location>
</feature>
<name>A0ABR9U385_9NOSO</name>
<organism evidence="7 8">
    <name type="scientific">Nostoc cf. edaphicum LEGE 07299</name>
    <dbReference type="NCBI Taxonomy" id="2777974"/>
    <lineage>
        <taxon>Bacteria</taxon>
        <taxon>Bacillati</taxon>
        <taxon>Cyanobacteriota</taxon>
        <taxon>Cyanophyceae</taxon>
        <taxon>Nostocales</taxon>
        <taxon>Nostocaceae</taxon>
        <taxon>Nostoc</taxon>
    </lineage>
</organism>
<dbReference type="Pfam" id="PF00271">
    <property type="entry name" value="Helicase_C"/>
    <property type="match status" value="1"/>
</dbReference>
<evidence type="ECO:0000256" key="5">
    <source>
        <dbReference type="SAM" id="MobiDB-lite"/>
    </source>
</evidence>